<dbReference type="Proteomes" id="UP000199045">
    <property type="component" value="Unassembled WGS sequence"/>
</dbReference>
<proteinExistence type="predicted"/>
<dbReference type="EMBL" id="FNBN01000009">
    <property type="protein sequence ID" value="SDH19180.1"/>
    <property type="molecule type" value="Genomic_DNA"/>
</dbReference>
<dbReference type="STRING" id="104663.SAMN04488121_109220"/>
<name>A0A1G8AFS9_CHIFI</name>
<gene>
    <name evidence="1" type="ORF">SAMN04488121_109220</name>
</gene>
<protein>
    <submittedName>
        <fullName evidence="1">Uncharacterized protein</fullName>
    </submittedName>
</protein>
<organism evidence="1 2">
    <name type="scientific">Chitinophaga filiformis</name>
    <name type="common">Myxococcus filiformis</name>
    <name type="synonym">Flexibacter filiformis</name>
    <dbReference type="NCBI Taxonomy" id="104663"/>
    <lineage>
        <taxon>Bacteria</taxon>
        <taxon>Pseudomonadati</taxon>
        <taxon>Bacteroidota</taxon>
        <taxon>Chitinophagia</taxon>
        <taxon>Chitinophagales</taxon>
        <taxon>Chitinophagaceae</taxon>
        <taxon>Chitinophaga</taxon>
    </lineage>
</organism>
<dbReference type="AlphaFoldDB" id="A0A1G8AFS9"/>
<evidence type="ECO:0000313" key="2">
    <source>
        <dbReference type="Proteomes" id="UP000199045"/>
    </source>
</evidence>
<sequence length="35" mass="3947">MKIVLYGALSFRLLQIIYSSLVFNSLGGLDLFLKI</sequence>
<accession>A0A1G8AFS9</accession>
<reference evidence="2" key="1">
    <citation type="submission" date="2016-10" db="EMBL/GenBank/DDBJ databases">
        <authorList>
            <person name="Varghese N."/>
            <person name="Submissions S."/>
        </authorList>
    </citation>
    <scope>NUCLEOTIDE SEQUENCE [LARGE SCALE GENOMIC DNA]</scope>
    <source>
        <strain evidence="2">DSM 527</strain>
    </source>
</reference>
<evidence type="ECO:0000313" key="1">
    <source>
        <dbReference type="EMBL" id="SDH19180.1"/>
    </source>
</evidence>